<evidence type="ECO:0000313" key="2">
    <source>
        <dbReference type="Proteomes" id="UP000180036"/>
    </source>
</evidence>
<dbReference type="Proteomes" id="UP000180036">
    <property type="component" value="Unassembled WGS sequence"/>
</dbReference>
<dbReference type="InterPro" id="IPR025906">
    <property type="entry name" value="YjfB_motility"/>
</dbReference>
<name>A0AAP7NB64_BACAM</name>
<gene>
    <name evidence="1" type="ORF">BKP66_03320</name>
</gene>
<protein>
    <submittedName>
        <fullName evidence="1">Motility protein</fullName>
    </submittedName>
</protein>
<proteinExistence type="predicted"/>
<dbReference type="RefSeq" id="WP_065521642.1">
    <property type="nucleotide sequence ID" value="NZ_CP011252.1"/>
</dbReference>
<comment type="caution">
    <text evidence="1">The sequence shown here is derived from an EMBL/GenBank/DDBJ whole genome shotgun (WGS) entry which is preliminary data.</text>
</comment>
<dbReference type="EMBL" id="MOEA01000001">
    <property type="protein sequence ID" value="OIK22619.1"/>
    <property type="molecule type" value="Genomic_DNA"/>
</dbReference>
<dbReference type="Pfam" id="PF14070">
    <property type="entry name" value="YjfB_motility"/>
    <property type="match status" value="1"/>
</dbReference>
<dbReference type="AlphaFoldDB" id="A0AAP7NB64"/>
<organism evidence="1 2">
    <name type="scientific">Bacillus amyloliquefaciens</name>
    <name type="common">Bacillus velezensis</name>
    <dbReference type="NCBI Taxonomy" id="1390"/>
    <lineage>
        <taxon>Bacteria</taxon>
        <taxon>Bacillati</taxon>
        <taxon>Bacillota</taxon>
        <taxon>Bacilli</taxon>
        <taxon>Bacillales</taxon>
        <taxon>Bacillaceae</taxon>
        <taxon>Bacillus</taxon>
        <taxon>Bacillus amyloliquefaciens group</taxon>
    </lineage>
</organism>
<sequence length="57" mass="6035">MDIPALSIAMHQASLAQNVNIALTKTVMQNAQAAAEETVKMLPSQHPTAGHVIDVKV</sequence>
<accession>A0AAP7NB64</accession>
<reference evidence="1 2" key="1">
    <citation type="submission" date="2016-10" db="EMBL/GenBank/DDBJ databases">
        <authorList>
            <person name="Marach S."/>
            <person name="Prathuangwong S."/>
            <person name="Takikawa Y."/>
            <person name="Dohra H."/>
        </authorList>
    </citation>
    <scope>NUCLEOTIDE SEQUENCE [LARGE SCALE GENOMIC DNA]</scope>
    <source>
        <strain evidence="1 2">K2</strain>
    </source>
</reference>
<evidence type="ECO:0000313" key="1">
    <source>
        <dbReference type="EMBL" id="OIK22619.1"/>
    </source>
</evidence>